<dbReference type="EMBL" id="WSFT01000053">
    <property type="protein sequence ID" value="MBS4539767.1"/>
    <property type="molecule type" value="Genomic_DNA"/>
</dbReference>
<keyword evidence="6" id="KW-0411">Iron-sulfur</keyword>
<dbReference type="AlphaFoldDB" id="A0A942Z8G2"/>
<dbReference type="InterPro" id="IPR058240">
    <property type="entry name" value="rSAM_sf"/>
</dbReference>
<comment type="cofactor">
    <cofactor evidence="1">
        <name>[4Fe-4S] cluster</name>
        <dbReference type="ChEBI" id="CHEBI:49883"/>
    </cofactor>
</comment>
<dbReference type="RefSeq" id="WP_203367682.1">
    <property type="nucleotide sequence ID" value="NZ_WSFT01000053.1"/>
</dbReference>
<dbReference type="InterPro" id="IPR023404">
    <property type="entry name" value="rSAM_horseshoe"/>
</dbReference>
<dbReference type="SFLD" id="SFLDG01086">
    <property type="entry name" value="elongater_protein-like"/>
    <property type="match status" value="1"/>
</dbReference>
<evidence type="ECO:0000256" key="6">
    <source>
        <dbReference type="ARBA" id="ARBA00023014"/>
    </source>
</evidence>
<dbReference type="InterPro" id="IPR039661">
    <property type="entry name" value="ELP3"/>
</dbReference>
<name>A0A942Z8G2_9FIRM</name>
<dbReference type="Proteomes" id="UP000724672">
    <property type="component" value="Unassembled WGS sequence"/>
</dbReference>
<dbReference type="InterPro" id="IPR006638">
    <property type="entry name" value="Elp3/MiaA/NifB-like_rSAM"/>
</dbReference>
<evidence type="ECO:0000259" key="7">
    <source>
        <dbReference type="PROSITE" id="PS51918"/>
    </source>
</evidence>
<dbReference type="SUPFAM" id="SSF102114">
    <property type="entry name" value="Radical SAM enzymes"/>
    <property type="match status" value="1"/>
</dbReference>
<organism evidence="8 9">
    <name type="scientific">Anaeromonas frigoriresistens</name>
    <dbReference type="NCBI Taxonomy" id="2683708"/>
    <lineage>
        <taxon>Bacteria</taxon>
        <taxon>Bacillati</taxon>
        <taxon>Bacillota</taxon>
        <taxon>Tissierellia</taxon>
        <taxon>Tissierellales</taxon>
        <taxon>Thermohalobacteraceae</taxon>
        <taxon>Anaeromonas</taxon>
    </lineage>
</organism>
<dbReference type="CDD" id="cd01335">
    <property type="entry name" value="Radical_SAM"/>
    <property type="match status" value="1"/>
</dbReference>
<dbReference type="SMART" id="SM00729">
    <property type="entry name" value="Elp3"/>
    <property type="match status" value="1"/>
</dbReference>
<evidence type="ECO:0000256" key="3">
    <source>
        <dbReference type="ARBA" id="ARBA00022691"/>
    </source>
</evidence>
<accession>A0A942Z8G2</accession>
<dbReference type="PROSITE" id="PS51918">
    <property type="entry name" value="RADICAL_SAM"/>
    <property type="match status" value="1"/>
</dbReference>
<protein>
    <submittedName>
        <fullName evidence="8">Radical SAM protein</fullName>
    </submittedName>
</protein>
<dbReference type="GO" id="GO:0003824">
    <property type="term" value="F:catalytic activity"/>
    <property type="evidence" value="ECO:0007669"/>
    <property type="project" value="InterPro"/>
</dbReference>
<evidence type="ECO:0000256" key="4">
    <source>
        <dbReference type="ARBA" id="ARBA00022723"/>
    </source>
</evidence>
<keyword evidence="2" id="KW-0004">4Fe-4S</keyword>
<evidence type="ECO:0000256" key="5">
    <source>
        <dbReference type="ARBA" id="ARBA00023004"/>
    </source>
</evidence>
<reference evidence="8" key="1">
    <citation type="submission" date="2019-12" db="EMBL/GenBank/DDBJ databases">
        <title>Clostridiaceae gen. nov. sp. nov., isolated from sediment in Xinjiang, China.</title>
        <authorList>
            <person name="Zhang R."/>
        </authorList>
    </citation>
    <scope>NUCLEOTIDE SEQUENCE</scope>
    <source>
        <strain evidence="8">D2Q-11</strain>
    </source>
</reference>
<dbReference type="Pfam" id="PF16199">
    <property type="entry name" value="Radical_SAM_C"/>
    <property type="match status" value="1"/>
</dbReference>
<keyword evidence="3" id="KW-0949">S-adenosyl-L-methionine</keyword>
<evidence type="ECO:0000256" key="2">
    <source>
        <dbReference type="ARBA" id="ARBA00022485"/>
    </source>
</evidence>
<sequence>MAKKHYIIPVFIPHQGCPHDCVFCNQRKITGLDTDMTEKEVVDIIENNLSTMKESSIKEIAFFGGSFTGLDINIQKSFLSIAKKYKDLGKIDKIRLSTRPDYINKELIEILKDYNVDIIELGVQSMDEEVLIRSNRGHSIQDVYKAVELIKDQDFILGLQMMVGLVGDTRLKSMYTAKEFIELKPDFVRIYPTLVVKETYLETLYKNGLYNPLTLDQTINYVKDILMLFEYNNITVIRIGLQPTDNISFDKDIVTGPFHPAIRQIIESKIYGDILDMFFSKTNFKSDSLNITLNNKEISNFVGYKGENLEKLKLHFRIKVNGNNLTEDIIISDGVNKYKLDKEYFIKEYLFKHNLI</sequence>
<feature type="domain" description="Radical SAM core" evidence="7">
    <location>
        <begin position="1"/>
        <end position="235"/>
    </location>
</feature>
<keyword evidence="4" id="KW-0479">Metal-binding</keyword>
<gene>
    <name evidence="8" type="ORF">GOQ27_14935</name>
</gene>
<proteinExistence type="predicted"/>
<dbReference type="InterPro" id="IPR007197">
    <property type="entry name" value="rSAM"/>
</dbReference>
<evidence type="ECO:0000256" key="1">
    <source>
        <dbReference type="ARBA" id="ARBA00001966"/>
    </source>
</evidence>
<dbReference type="SFLD" id="SFLDG01082">
    <property type="entry name" value="B12-binding_domain_containing"/>
    <property type="match status" value="1"/>
</dbReference>
<evidence type="ECO:0000313" key="9">
    <source>
        <dbReference type="Proteomes" id="UP000724672"/>
    </source>
</evidence>
<dbReference type="Gene3D" id="3.80.30.20">
    <property type="entry name" value="tm_1862 like domain"/>
    <property type="match status" value="1"/>
</dbReference>
<dbReference type="SFLD" id="SFLDS00029">
    <property type="entry name" value="Radical_SAM"/>
    <property type="match status" value="1"/>
</dbReference>
<dbReference type="GO" id="GO:0046872">
    <property type="term" value="F:metal ion binding"/>
    <property type="evidence" value="ECO:0007669"/>
    <property type="project" value="UniProtKB-KW"/>
</dbReference>
<keyword evidence="5" id="KW-0408">Iron</keyword>
<dbReference type="InterPro" id="IPR032432">
    <property type="entry name" value="Radical_SAM_C"/>
</dbReference>
<evidence type="ECO:0000313" key="8">
    <source>
        <dbReference type="EMBL" id="MBS4539767.1"/>
    </source>
</evidence>
<keyword evidence="9" id="KW-1185">Reference proteome</keyword>
<comment type="caution">
    <text evidence="8">The sequence shown here is derived from an EMBL/GenBank/DDBJ whole genome shotgun (WGS) entry which is preliminary data.</text>
</comment>
<dbReference type="GO" id="GO:0002926">
    <property type="term" value="P:tRNA wobble base 5-methoxycarbonylmethyl-2-thiouridinylation"/>
    <property type="evidence" value="ECO:0007669"/>
    <property type="project" value="TreeGrafter"/>
</dbReference>
<dbReference type="PANTHER" id="PTHR11135:SF0">
    <property type="entry name" value="ELONGATOR COMPLEX PROTEIN 3"/>
    <property type="match status" value="1"/>
</dbReference>
<dbReference type="GO" id="GO:0051539">
    <property type="term" value="F:4 iron, 4 sulfur cluster binding"/>
    <property type="evidence" value="ECO:0007669"/>
    <property type="project" value="UniProtKB-KW"/>
</dbReference>
<dbReference type="Pfam" id="PF04055">
    <property type="entry name" value="Radical_SAM"/>
    <property type="match status" value="1"/>
</dbReference>
<dbReference type="PANTHER" id="PTHR11135">
    <property type="entry name" value="HISTONE ACETYLTRANSFERASE-RELATED"/>
    <property type="match status" value="1"/>
</dbReference>
<dbReference type="GO" id="GO:0005737">
    <property type="term" value="C:cytoplasm"/>
    <property type="evidence" value="ECO:0007669"/>
    <property type="project" value="TreeGrafter"/>
</dbReference>